<comment type="caution">
    <text evidence="4">The sequence shown here is derived from an EMBL/GenBank/DDBJ whole genome shotgun (WGS) entry which is preliminary data.</text>
</comment>
<dbReference type="Pfam" id="PF12796">
    <property type="entry name" value="Ank_2"/>
    <property type="match status" value="2"/>
</dbReference>
<organism evidence="4 5">
    <name type="scientific">Ottowia thiooxydans</name>
    <dbReference type="NCBI Taxonomy" id="219182"/>
    <lineage>
        <taxon>Bacteria</taxon>
        <taxon>Pseudomonadati</taxon>
        <taxon>Pseudomonadota</taxon>
        <taxon>Betaproteobacteria</taxon>
        <taxon>Burkholderiales</taxon>
        <taxon>Comamonadaceae</taxon>
        <taxon>Ottowia</taxon>
    </lineage>
</organism>
<accession>A0ABV2QGH1</accession>
<evidence type="ECO:0000256" key="2">
    <source>
        <dbReference type="ARBA" id="ARBA00023043"/>
    </source>
</evidence>
<dbReference type="EMBL" id="JBEPSH010000014">
    <property type="protein sequence ID" value="MET4580142.1"/>
    <property type="molecule type" value="Genomic_DNA"/>
</dbReference>
<dbReference type="Pfam" id="PF13857">
    <property type="entry name" value="Ank_5"/>
    <property type="match status" value="1"/>
</dbReference>
<keyword evidence="2 3" id="KW-0040">ANK repeat</keyword>
<dbReference type="InterPro" id="IPR036770">
    <property type="entry name" value="Ankyrin_rpt-contain_sf"/>
</dbReference>
<protein>
    <submittedName>
        <fullName evidence="4">Ankyrin repeat protein</fullName>
    </submittedName>
</protein>
<dbReference type="PROSITE" id="PS50088">
    <property type="entry name" value="ANK_REPEAT"/>
    <property type="match status" value="3"/>
</dbReference>
<keyword evidence="5" id="KW-1185">Reference proteome</keyword>
<dbReference type="Proteomes" id="UP001549320">
    <property type="component" value="Unassembled WGS sequence"/>
</dbReference>
<dbReference type="SUPFAM" id="SSF48403">
    <property type="entry name" value="Ankyrin repeat"/>
    <property type="match status" value="3"/>
</dbReference>
<evidence type="ECO:0000313" key="4">
    <source>
        <dbReference type="EMBL" id="MET4580142.1"/>
    </source>
</evidence>
<evidence type="ECO:0000313" key="5">
    <source>
        <dbReference type="Proteomes" id="UP001549320"/>
    </source>
</evidence>
<reference evidence="4 5" key="1">
    <citation type="submission" date="2024-06" db="EMBL/GenBank/DDBJ databases">
        <title>Sorghum-associated microbial communities from plants grown in Nebraska, USA.</title>
        <authorList>
            <person name="Schachtman D."/>
        </authorList>
    </citation>
    <scope>NUCLEOTIDE SEQUENCE [LARGE SCALE GENOMIC DNA]</scope>
    <source>
        <strain evidence="4 5">2709</strain>
    </source>
</reference>
<dbReference type="PANTHER" id="PTHR24123:SF33">
    <property type="entry name" value="PROTEIN HOS4"/>
    <property type="match status" value="1"/>
</dbReference>
<dbReference type="PANTHER" id="PTHR24123">
    <property type="entry name" value="ANKYRIN REPEAT-CONTAINING"/>
    <property type="match status" value="1"/>
</dbReference>
<dbReference type="Gene3D" id="1.25.40.20">
    <property type="entry name" value="Ankyrin repeat-containing domain"/>
    <property type="match status" value="4"/>
</dbReference>
<evidence type="ECO:0000256" key="3">
    <source>
        <dbReference type="PROSITE-ProRule" id="PRU00023"/>
    </source>
</evidence>
<keyword evidence="1" id="KW-0677">Repeat</keyword>
<gene>
    <name evidence="4" type="ORF">ABIE13_005281</name>
</gene>
<feature type="repeat" description="ANK" evidence="3">
    <location>
        <begin position="111"/>
        <end position="143"/>
    </location>
</feature>
<evidence type="ECO:0000256" key="1">
    <source>
        <dbReference type="ARBA" id="ARBA00022737"/>
    </source>
</evidence>
<proteinExistence type="predicted"/>
<dbReference type="InterPro" id="IPR051165">
    <property type="entry name" value="Multifunctional_ANK_Repeat"/>
</dbReference>
<feature type="repeat" description="ANK" evidence="3">
    <location>
        <begin position="184"/>
        <end position="216"/>
    </location>
</feature>
<feature type="repeat" description="ANK" evidence="3">
    <location>
        <begin position="350"/>
        <end position="382"/>
    </location>
</feature>
<sequence>MQLPGKTDFEFPFALARDFMQYKQVPIFDVSEEIPGFDDVQEDVNLHFVLERNDKWNLFRLLENSGVDVNSKNKEGLTPLIFSVMYNNADITEMLLNSEKNRLSVDAQDSKGKTALVCAAERNNLPALGLLLEKGANRDMADSFGDTAVTWSCRLGHASVLEKLLAHEKSSHTLSSLLNNKNMEGRTALMLAVEGRHTNVVKMLLEAGADPHVRGPRGVSLLDIALNSNDAQLVELVAQAVVSKDESDVNSMPGLVDRRLIKQCIQTDKWEGLLTLSRFGFKLYDDIEKNILKRPFPESIAYKYSSTGEDPLDVRLRINPLILALDLNLVAAAKIMAVEKPECVVWVNGIYEAPIMVACKIGNIDLINHLLDRGADINGVNCQKESCAYYAAQNGQIEVVKHLAELVDDQSRDYFVWNCVKGAIQHEKSDLLEFVLRELVLTDLNSGRPVTGFSQESPQGFTALTFAVSFDRVDAFRMLLSFSKELRLSPNLLRAAALNAAGKGYVDILGVLLEYSRRIASIPQLVLEQAISAASMNLHWDALNLLLQSAKSINYDLFELCFRVAADHGRLDVLTNLFDRGSYPNELSKYLRYSVGTGHVEVLDYFLQKGCKRSVALSEFVEAAGRGHTEMVNFLIADASDEKLQSALVSAAREGHWELVNILSANGASIDEALPYFAVIAGGGHVEMLSILFSPDVSLQERESAMVAAATNGHGRVVHFLHENGVSLDCIKPKFDHFVYSNHFEIVKILVESGTVVDLDQHLVTAASAGYGELVRILIGLETNHWRIGEALIASAAYGDLEMVELILANEDWMRGIKPTQIESALKEAASSAYHENNAAVIQMLLQLQPRRNFVFDVYESVQSLYELTNASEPLQRIKHAMNALGSYLGFLPELEA</sequence>
<dbReference type="PROSITE" id="PS50297">
    <property type="entry name" value="ANK_REP_REGION"/>
    <property type="match status" value="3"/>
</dbReference>
<dbReference type="RefSeq" id="WP_354448845.1">
    <property type="nucleotide sequence ID" value="NZ_JBEPSH010000014.1"/>
</dbReference>
<name>A0ABV2QGH1_9BURK</name>
<dbReference type="SMART" id="SM00248">
    <property type="entry name" value="ANK"/>
    <property type="match status" value="13"/>
</dbReference>
<dbReference type="InterPro" id="IPR002110">
    <property type="entry name" value="Ankyrin_rpt"/>
</dbReference>